<protein>
    <submittedName>
        <fullName evidence="2">DUF3455 domain-containing protein</fullName>
    </submittedName>
</protein>
<keyword evidence="3" id="KW-1185">Reference proteome</keyword>
<keyword evidence="1" id="KW-0732">Signal</keyword>
<name>A0A9X3AFK6_9PSEU</name>
<organism evidence="2 3">
    <name type="scientific">Umezawaea endophytica</name>
    <dbReference type="NCBI Taxonomy" id="1654476"/>
    <lineage>
        <taxon>Bacteria</taxon>
        <taxon>Bacillati</taxon>
        <taxon>Actinomycetota</taxon>
        <taxon>Actinomycetes</taxon>
        <taxon>Pseudonocardiales</taxon>
        <taxon>Pseudonocardiaceae</taxon>
        <taxon>Umezawaea</taxon>
    </lineage>
</organism>
<dbReference type="RefSeq" id="WP_259622823.1">
    <property type="nucleotide sequence ID" value="NZ_JANYMP010000004.1"/>
</dbReference>
<evidence type="ECO:0000313" key="3">
    <source>
        <dbReference type="Proteomes" id="UP001141259"/>
    </source>
</evidence>
<feature type="chain" id="PRO_5040803820" evidence="1">
    <location>
        <begin position="33"/>
        <end position="188"/>
    </location>
</feature>
<dbReference type="PANTHER" id="PTHR35567">
    <property type="entry name" value="MALATE DEHYDROGENASE (AFU_ORTHOLOGUE AFUA_2G13800)"/>
    <property type="match status" value="1"/>
</dbReference>
<dbReference type="Pfam" id="PF11937">
    <property type="entry name" value="DUF3455"/>
    <property type="match status" value="1"/>
</dbReference>
<sequence>MISARRSSTKLTAAAVAVAGGLLALAPAVAQAAPALTAPTVPAELAVPAGNHVTSRYDAVGYQVYECSTAGTWTLHAPKARLSTKGDIGVHFGGVDANLPAGPYWQSLRDGSRVHGGGAVSSASGTGAIPLLRLTGLDSSGAGAFAGVTYIHRLNTVGGVAPTTTCDPADKTFKNVYYSATYYFYKAD</sequence>
<gene>
    <name evidence="2" type="ORF">NZH93_10670</name>
</gene>
<feature type="signal peptide" evidence="1">
    <location>
        <begin position="1"/>
        <end position="32"/>
    </location>
</feature>
<accession>A0A9X3AFK6</accession>
<dbReference type="InterPro" id="IPR021851">
    <property type="entry name" value="DUF3455"/>
</dbReference>
<dbReference type="AlphaFoldDB" id="A0A9X3AFK6"/>
<proteinExistence type="predicted"/>
<reference evidence="2" key="1">
    <citation type="submission" date="2022-08" db="EMBL/GenBank/DDBJ databases">
        <authorList>
            <person name="Tistechok S."/>
            <person name="Samborskyy M."/>
            <person name="Roman I."/>
        </authorList>
    </citation>
    <scope>NUCLEOTIDE SEQUENCE</scope>
    <source>
        <strain evidence="2">DSM 103496</strain>
    </source>
</reference>
<evidence type="ECO:0000313" key="2">
    <source>
        <dbReference type="EMBL" id="MCS7477315.1"/>
    </source>
</evidence>
<dbReference type="InterPro" id="IPR006311">
    <property type="entry name" value="TAT_signal"/>
</dbReference>
<dbReference type="Proteomes" id="UP001141259">
    <property type="component" value="Unassembled WGS sequence"/>
</dbReference>
<dbReference type="PANTHER" id="PTHR35567:SF1">
    <property type="entry name" value="CONSERVED FUNGAL PROTEIN (AFU_ORTHOLOGUE AFUA_1G14230)"/>
    <property type="match status" value="1"/>
</dbReference>
<comment type="caution">
    <text evidence="2">The sequence shown here is derived from an EMBL/GenBank/DDBJ whole genome shotgun (WGS) entry which is preliminary data.</text>
</comment>
<dbReference type="PROSITE" id="PS51318">
    <property type="entry name" value="TAT"/>
    <property type="match status" value="1"/>
</dbReference>
<dbReference type="EMBL" id="JANYMP010000004">
    <property type="protein sequence ID" value="MCS7477315.1"/>
    <property type="molecule type" value="Genomic_DNA"/>
</dbReference>
<evidence type="ECO:0000256" key="1">
    <source>
        <dbReference type="SAM" id="SignalP"/>
    </source>
</evidence>